<gene>
    <name evidence="1" type="ORF">SAMN05421741_15010</name>
</gene>
<dbReference type="AlphaFoldDB" id="A0A1I5GUF1"/>
<keyword evidence="2" id="KW-1185">Reference proteome</keyword>
<evidence type="ECO:0000313" key="1">
    <source>
        <dbReference type="EMBL" id="SFO39642.1"/>
    </source>
</evidence>
<name>A0A1I5GUF1_9FLAO</name>
<sequence>MFTKDEMLKIRDCLVNEVNENFKKFRRHTTEDMSSLQIIKKIDLLRNVKN</sequence>
<organism evidence="1 2">
    <name type="scientific">Paenimyroides ummariense</name>
    <dbReference type="NCBI Taxonomy" id="913024"/>
    <lineage>
        <taxon>Bacteria</taxon>
        <taxon>Pseudomonadati</taxon>
        <taxon>Bacteroidota</taxon>
        <taxon>Flavobacteriia</taxon>
        <taxon>Flavobacteriales</taxon>
        <taxon>Flavobacteriaceae</taxon>
        <taxon>Paenimyroides</taxon>
    </lineage>
</organism>
<dbReference type="STRING" id="913024.SAMN05421741_15010"/>
<evidence type="ECO:0000313" key="2">
    <source>
        <dbReference type="Proteomes" id="UP000199036"/>
    </source>
</evidence>
<accession>A0A1I5GUF1</accession>
<reference evidence="2" key="1">
    <citation type="submission" date="2016-10" db="EMBL/GenBank/DDBJ databases">
        <authorList>
            <person name="Varghese N."/>
            <person name="Submissions S."/>
        </authorList>
    </citation>
    <scope>NUCLEOTIDE SEQUENCE [LARGE SCALE GENOMIC DNA]</scope>
    <source>
        <strain evidence="2">DS-12</strain>
    </source>
</reference>
<dbReference type="EMBL" id="FOVI01000050">
    <property type="protein sequence ID" value="SFO39642.1"/>
    <property type="molecule type" value="Genomic_DNA"/>
</dbReference>
<dbReference type="Proteomes" id="UP000199036">
    <property type="component" value="Unassembled WGS sequence"/>
</dbReference>
<proteinExistence type="predicted"/>
<protein>
    <submittedName>
        <fullName evidence="1">Uncharacterized protein</fullName>
    </submittedName>
</protein>